<dbReference type="SMART" id="SM00354">
    <property type="entry name" value="HTH_LACI"/>
    <property type="match status" value="1"/>
</dbReference>
<sequence length="338" mass="36217">MEAGKRITTRDIAERLGLSVSTVGRALAGDPRISTETRHRVEREAAELGYVGNQAARMMRGASSKVIGLMVPDVGNTFYSTAAHALAQCMSRQGYQVMLCETGDDRDNELAQVRGMIAGQVAGVIVVPTPNPRGETVRLLRQVPHVQLLRTHPDLARQSFGIDDRQVLRDATRHLHDLGHTRIAYLGGPAGLSTGERRLAGYLDVVGDRDAGLVAHVPPGSAEDTRRELARLLDGPDPPSAVVAASVRITEGVLEELASRCVAVPRELSVVGFGDELGFGWWGPGLTTMALPVHEVATACSMWLLQRLRDGDEPAPFVSSTGGYLRERGSTAPPAAGR</sequence>
<dbReference type="Proteomes" id="UP001501020">
    <property type="component" value="Unassembled WGS sequence"/>
</dbReference>
<dbReference type="InterPro" id="IPR028082">
    <property type="entry name" value="Peripla_BP_I"/>
</dbReference>
<dbReference type="InterPro" id="IPR046335">
    <property type="entry name" value="LacI/GalR-like_sensor"/>
</dbReference>
<name>A0ABN2ZIX8_9ACTN</name>
<gene>
    <name evidence="6" type="ORF">GCM10009727_41380</name>
</gene>
<keyword evidence="1" id="KW-0805">Transcription regulation</keyword>
<dbReference type="InterPro" id="IPR010982">
    <property type="entry name" value="Lambda_DNA-bd_dom_sf"/>
</dbReference>
<dbReference type="PROSITE" id="PS50932">
    <property type="entry name" value="HTH_LACI_2"/>
    <property type="match status" value="1"/>
</dbReference>
<reference evidence="6 7" key="1">
    <citation type="journal article" date="2019" name="Int. J. Syst. Evol. Microbiol.">
        <title>The Global Catalogue of Microorganisms (GCM) 10K type strain sequencing project: providing services to taxonomists for standard genome sequencing and annotation.</title>
        <authorList>
            <consortium name="The Broad Institute Genomics Platform"/>
            <consortium name="The Broad Institute Genome Sequencing Center for Infectious Disease"/>
            <person name="Wu L."/>
            <person name="Ma J."/>
        </authorList>
    </citation>
    <scope>NUCLEOTIDE SEQUENCE [LARGE SCALE GENOMIC DNA]</scope>
    <source>
        <strain evidence="6 7">JCM 13850</strain>
    </source>
</reference>
<dbReference type="InterPro" id="IPR000843">
    <property type="entry name" value="HTH_LacI"/>
</dbReference>
<evidence type="ECO:0000256" key="4">
    <source>
        <dbReference type="SAM" id="MobiDB-lite"/>
    </source>
</evidence>
<accession>A0ABN2ZIX8</accession>
<keyword evidence="7" id="KW-1185">Reference proteome</keyword>
<keyword evidence="3" id="KW-0804">Transcription</keyword>
<evidence type="ECO:0000256" key="2">
    <source>
        <dbReference type="ARBA" id="ARBA00023125"/>
    </source>
</evidence>
<evidence type="ECO:0000256" key="1">
    <source>
        <dbReference type="ARBA" id="ARBA00023015"/>
    </source>
</evidence>
<proteinExistence type="predicted"/>
<dbReference type="PANTHER" id="PTHR30146">
    <property type="entry name" value="LACI-RELATED TRANSCRIPTIONAL REPRESSOR"/>
    <property type="match status" value="1"/>
</dbReference>
<feature type="region of interest" description="Disordered" evidence="4">
    <location>
        <begin position="317"/>
        <end position="338"/>
    </location>
</feature>
<organism evidence="6 7">
    <name type="scientific">Actinomadura napierensis</name>
    <dbReference type="NCBI Taxonomy" id="267854"/>
    <lineage>
        <taxon>Bacteria</taxon>
        <taxon>Bacillati</taxon>
        <taxon>Actinomycetota</taxon>
        <taxon>Actinomycetes</taxon>
        <taxon>Streptosporangiales</taxon>
        <taxon>Thermomonosporaceae</taxon>
        <taxon>Actinomadura</taxon>
    </lineage>
</organism>
<feature type="domain" description="HTH lacI-type" evidence="5">
    <location>
        <begin position="7"/>
        <end position="61"/>
    </location>
</feature>
<dbReference type="SUPFAM" id="SSF47413">
    <property type="entry name" value="lambda repressor-like DNA-binding domains"/>
    <property type="match status" value="1"/>
</dbReference>
<evidence type="ECO:0000313" key="7">
    <source>
        <dbReference type="Proteomes" id="UP001501020"/>
    </source>
</evidence>
<dbReference type="SUPFAM" id="SSF53822">
    <property type="entry name" value="Periplasmic binding protein-like I"/>
    <property type="match status" value="1"/>
</dbReference>
<dbReference type="Pfam" id="PF00356">
    <property type="entry name" value="LacI"/>
    <property type="match status" value="1"/>
</dbReference>
<dbReference type="PANTHER" id="PTHR30146:SF109">
    <property type="entry name" value="HTH-TYPE TRANSCRIPTIONAL REGULATOR GALS"/>
    <property type="match status" value="1"/>
</dbReference>
<protein>
    <submittedName>
        <fullName evidence="6">LacI family DNA-binding transcriptional regulator</fullName>
    </submittedName>
</protein>
<evidence type="ECO:0000313" key="6">
    <source>
        <dbReference type="EMBL" id="GAA2142880.1"/>
    </source>
</evidence>
<comment type="caution">
    <text evidence="6">The sequence shown here is derived from an EMBL/GenBank/DDBJ whole genome shotgun (WGS) entry which is preliminary data.</text>
</comment>
<keyword evidence="2 6" id="KW-0238">DNA-binding</keyword>
<dbReference type="Gene3D" id="1.10.260.40">
    <property type="entry name" value="lambda repressor-like DNA-binding domains"/>
    <property type="match status" value="1"/>
</dbReference>
<dbReference type="RefSeq" id="WP_344269340.1">
    <property type="nucleotide sequence ID" value="NZ_BAAAMR010000035.1"/>
</dbReference>
<dbReference type="Pfam" id="PF13377">
    <property type="entry name" value="Peripla_BP_3"/>
    <property type="match status" value="1"/>
</dbReference>
<evidence type="ECO:0000256" key="3">
    <source>
        <dbReference type="ARBA" id="ARBA00023163"/>
    </source>
</evidence>
<dbReference type="GO" id="GO:0003677">
    <property type="term" value="F:DNA binding"/>
    <property type="evidence" value="ECO:0007669"/>
    <property type="project" value="UniProtKB-KW"/>
</dbReference>
<evidence type="ECO:0000259" key="5">
    <source>
        <dbReference type="PROSITE" id="PS50932"/>
    </source>
</evidence>
<dbReference type="Gene3D" id="3.40.50.2300">
    <property type="match status" value="2"/>
</dbReference>
<dbReference type="CDD" id="cd06267">
    <property type="entry name" value="PBP1_LacI_sugar_binding-like"/>
    <property type="match status" value="1"/>
</dbReference>
<dbReference type="EMBL" id="BAAAMR010000035">
    <property type="protein sequence ID" value="GAA2142880.1"/>
    <property type="molecule type" value="Genomic_DNA"/>
</dbReference>
<dbReference type="CDD" id="cd01392">
    <property type="entry name" value="HTH_LacI"/>
    <property type="match status" value="1"/>
</dbReference>